<dbReference type="AlphaFoldDB" id="A0A7K3WNR6"/>
<keyword evidence="5" id="KW-1185">Reference proteome</keyword>
<feature type="chain" id="PRO_5029492835" evidence="2">
    <location>
        <begin position="25"/>
        <end position="378"/>
    </location>
</feature>
<gene>
    <name evidence="4" type="ORF">G3O08_07275</name>
</gene>
<dbReference type="InterPro" id="IPR050330">
    <property type="entry name" value="Bact_OuterMem_StrucFunc"/>
</dbReference>
<proteinExistence type="predicted"/>
<evidence type="ECO:0000256" key="2">
    <source>
        <dbReference type="SAM" id="SignalP"/>
    </source>
</evidence>
<dbReference type="EMBL" id="JAAGVY010000010">
    <property type="protein sequence ID" value="NEN23297.1"/>
    <property type="molecule type" value="Genomic_DNA"/>
</dbReference>
<organism evidence="4 5">
    <name type="scientific">Cryomorpha ignava</name>
    <dbReference type="NCBI Taxonomy" id="101383"/>
    <lineage>
        <taxon>Bacteria</taxon>
        <taxon>Pseudomonadati</taxon>
        <taxon>Bacteroidota</taxon>
        <taxon>Flavobacteriia</taxon>
        <taxon>Flavobacteriales</taxon>
        <taxon>Cryomorphaceae</taxon>
        <taxon>Cryomorpha</taxon>
    </lineage>
</organism>
<dbReference type="InterPro" id="IPR006665">
    <property type="entry name" value="OmpA-like"/>
</dbReference>
<dbReference type="PANTHER" id="PTHR30329">
    <property type="entry name" value="STATOR ELEMENT OF FLAGELLAR MOTOR COMPLEX"/>
    <property type="match status" value="1"/>
</dbReference>
<dbReference type="SUPFAM" id="SSF103088">
    <property type="entry name" value="OmpA-like"/>
    <property type="match status" value="1"/>
</dbReference>
<evidence type="ECO:0000313" key="5">
    <source>
        <dbReference type="Proteomes" id="UP000486602"/>
    </source>
</evidence>
<evidence type="ECO:0000256" key="1">
    <source>
        <dbReference type="PROSITE-ProRule" id="PRU00473"/>
    </source>
</evidence>
<dbReference type="PANTHER" id="PTHR30329:SF21">
    <property type="entry name" value="LIPOPROTEIN YIAD-RELATED"/>
    <property type="match status" value="1"/>
</dbReference>
<accession>A0A7K3WNR6</accession>
<keyword evidence="2" id="KW-0732">Signal</keyword>
<dbReference type="InterPro" id="IPR036737">
    <property type="entry name" value="OmpA-like_sf"/>
</dbReference>
<protein>
    <submittedName>
        <fullName evidence="4">OmpA family protein</fullName>
    </submittedName>
</protein>
<feature type="domain" description="OmpA-like" evidence="3">
    <location>
        <begin position="244"/>
        <end position="378"/>
    </location>
</feature>
<dbReference type="CDD" id="cd07185">
    <property type="entry name" value="OmpA_C-like"/>
    <property type="match status" value="1"/>
</dbReference>
<dbReference type="RefSeq" id="WP_163284393.1">
    <property type="nucleotide sequence ID" value="NZ_JAAGVY010000010.1"/>
</dbReference>
<dbReference type="PROSITE" id="PS51123">
    <property type="entry name" value="OMPA_2"/>
    <property type="match status" value="1"/>
</dbReference>
<dbReference type="GO" id="GO:0016020">
    <property type="term" value="C:membrane"/>
    <property type="evidence" value="ECO:0007669"/>
    <property type="project" value="UniProtKB-UniRule"/>
</dbReference>
<feature type="signal peptide" evidence="2">
    <location>
        <begin position="1"/>
        <end position="24"/>
    </location>
</feature>
<dbReference type="Gene3D" id="3.30.1330.60">
    <property type="entry name" value="OmpA-like domain"/>
    <property type="match status" value="1"/>
</dbReference>
<evidence type="ECO:0000259" key="3">
    <source>
        <dbReference type="PROSITE" id="PS51123"/>
    </source>
</evidence>
<reference evidence="4 5" key="1">
    <citation type="submission" date="2020-02" db="EMBL/GenBank/DDBJ databases">
        <title>Out from the shadows clarifying the taxonomy of the family Cryomorphaceae and related taxa by utilizing the GTDB taxonomic framework.</title>
        <authorList>
            <person name="Bowman J.P."/>
        </authorList>
    </citation>
    <scope>NUCLEOTIDE SEQUENCE [LARGE SCALE GENOMIC DNA]</scope>
    <source>
        <strain evidence="4 5">QSSC 1-22</strain>
    </source>
</reference>
<sequence>MCHKALKSFVYLIGFLLFSPVLKAQIEDPLTCFNAQEIVFPLENNDFSRSQILLNKQKVNALYYLYNDKYSFWYKFIAQEDIKIEFSVSASNANDRYRAVAFKYGKADFCDRLINDNMQPMRLDRSPIFNTDGSILYRNTIEAAAGDTFYISVLSLNREDCGHYLYMEAEGKSLSVNAIHKPCYDFIYLDVPDFNAAKKVADDVQIDLDFGEDAAELPVDELKADSGFTALSTIEVQSKAEGFVTVGDRLVLNQVYFYNNTYALKPGADNELNQLVAFLKGNPTIEVEIQGHTANNNAEITPDPNFKGQGKEWNFKGSAFELSEERANAVRTYLIDNGINKKRLKAVGYGDTQKRIPEATTFEEFEKNMRVEALIIKE</sequence>
<dbReference type="Proteomes" id="UP000486602">
    <property type="component" value="Unassembled WGS sequence"/>
</dbReference>
<comment type="caution">
    <text evidence="4">The sequence shown here is derived from an EMBL/GenBank/DDBJ whole genome shotgun (WGS) entry which is preliminary data.</text>
</comment>
<name>A0A7K3WNR6_9FLAO</name>
<keyword evidence="1" id="KW-0472">Membrane</keyword>
<dbReference type="Pfam" id="PF00691">
    <property type="entry name" value="OmpA"/>
    <property type="match status" value="1"/>
</dbReference>
<evidence type="ECO:0000313" key="4">
    <source>
        <dbReference type="EMBL" id="NEN23297.1"/>
    </source>
</evidence>